<keyword evidence="2" id="KW-1133">Transmembrane helix</keyword>
<keyword evidence="4" id="KW-1185">Reference proteome</keyword>
<dbReference type="EMBL" id="UYJE01010292">
    <property type="protein sequence ID" value="VDI81815.1"/>
    <property type="molecule type" value="Genomic_DNA"/>
</dbReference>
<evidence type="ECO:0000313" key="3">
    <source>
        <dbReference type="EMBL" id="VDI81815.1"/>
    </source>
</evidence>
<accession>A0A8B6HN38</accession>
<comment type="caution">
    <text evidence="3">The sequence shown here is derived from an EMBL/GenBank/DDBJ whole genome shotgun (WGS) entry which is preliminary data.</text>
</comment>
<evidence type="ECO:0000256" key="1">
    <source>
        <dbReference type="SAM" id="MobiDB-lite"/>
    </source>
</evidence>
<evidence type="ECO:0000256" key="2">
    <source>
        <dbReference type="SAM" id="Phobius"/>
    </source>
</evidence>
<keyword evidence="2" id="KW-0812">Transmembrane</keyword>
<gene>
    <name evidence="3" type="ORF">MGAL_10B012475</name>
</gene>
<dbReference type="Proteomes" id="UP000596742">
    <property type="component" value="Unassembled WGS sequence"/>
</dbReference>
<feature type="region of interest" description="Disordered" evidence="1">
    <location>
        <begin position="1"/>
        <end position="48"/>
    </location>
</feature>
<keyword evidence="2" id="KW-0472">Membrane</keyword>
<feature type="compositionally biased region" description="Low complexity" evidence="1">
    <location>
        <begin position="29"/>
        <end position="48"/>
    </location>
</feature>
<proteinExistence type="predicted"/>
<sequence length="93" mass="10548">MAAPYGQGPPPQQPYDQGPPPQYGPPQPHYGGYMPPQQQQQQQTTVVVQGGQPNTTIIQQRKERFADKICLNLILTCFIPFWPIIWIIMCIVE</sequence>
<organism evidence="3 4">
    <name type="scientific">Mytilus galloprovincialis</name>
    <name type="common">Mediterranean mussel</name>
    <dbReference type="NCBI Taxonomy" id="29158"/>
    <lineage>
        <taxon>Eukaryota</taxon>
        <taxon>Metazoa</taxon>
        <taxon>Spiralia</taxon>
        <taxon>Lophotrochozoa</taxon>
        <taxon>Mollusca</taxon>
        <taxon>Bivalvia</taxon>
        <taxon>Autobranchia</taxon>
        <taxon>Pteriomorphia</taxon>
        <taxon>Mytilida</taxon>
        <taxon>Mytiloidea</taxon>
        <taxon>Mytilidae</taxon>
        <taxon>Mytilinae</taxon>
        <taxon>Mytilus</taxon>
    </lineage>
</organism>
<dbReference type="AlphaFoldDB" id="A0A8B6HN38"/>
<feature type="transmembrane region" description="Helical" evidence="2">
    <location>
        <begin position="69"/>
        <end position="89"/>
    </location>
</feature>
<protein>
    <submittedName>
        <fullName evidence="3">Uncharacterized protein</fullName>
    </submittedName>
</protein>
<feature type="compositionally biased region" description="Pro residues" evidence="1">
    <location>
        <begin position="7"/>
        <end position="28"/>
    </location>
</feature>
<evidence type="ECO:0000313" key="4">
    <source>
        <dbReference type="Proteomes" id="UP000596742"/>
    </source>
</evidence>
<name>A0A8B6HN38_MYTGA</name>
<reference evidence="3" key="1">
    <citation type="submission" date="2018-11" db="EMBL/GenBank/DDBJ databases">
        <authorList>
            <person name="Alioto T."/>
            <person name="Alioto T."/>
        </authorList>
    </citation>
    <scope>NUCLEOTIDE SEQUENCE</scope>
</reference>